<protein>
    <submittedName>
        <fullName evidence="1">Uncharacterized protein</fullName>
    </submittedName>
</protein>
<dbReference type="AlphaFoldDB" id="A0A9D1YGU6"/>
<dbReference type="Proteomes" id="UP000823915">
    <property type="component" value="Unassembled WGS sequence"/>
</dbReference>
<sequence>MEIKEKIEEIVEKVKNDKDFGKNFKEDPVKALEELLGTDLPDEQVKAVIEGVKAKVNLDELGDKAGDLLGGAVDKLKGLFGGKK</sequence>
<proteinExistence type="predicted"/>
<gene>
    <name evidence="1" type="ORF">H9838_07530</name>
</gene>
<accession>A0A9D1YGU6</accession>
<evidence type="ECO:0000313" key="2">
    <source>
        <dbReference type="Proteomes" id="UP000823915"/>
    </source>
</evidence>
<organism evidence="1 2">
    <name type="scientific">Candidatus Acutalibacter pullistercoris</name>
    <dbReference type="NCBI Taxonomy" id="2838418"/>
    <lineage>
        <taxon>Bacteria</taxon>
        <taxon>Bacillati</taxon>
        <taxon>Bacillota</taxon>
        <taxon>Clostridia</taxon>
        <taxon>Eubacteriales</taxon>
        <taxon>Acutalibacteraceae</taxon>
        <taxon>Acutalibacter</taxon>
    </lineage>
</organism>
<dbReference type="EMBL" id="DXDU01000118">
    <property type="protein sequence ID" value="HIY27003.1"/>
    <property type="molecule type" value="Genomic_DNA"/>
</dbReference>
<reference evidence="1" key="2">
    <citation type="submission" date="2021-04" db="EMBL/GenBank/DDBJ databases">
        <authorList>
            <person name="Gilroy R."/>
        </authorList>
    </citation>
    <scope>NUCLEOTIDE SEQUENCE</scope>
    <source>
        <strain evidence="1">1282</strain>
    </source>
</reference>
<comment type="caution">
    <text evidence="1">The sequence shown here is derived from an EMBL/GenBank/DDBJ whole genome shotgun (WGS) entry which is preliminary data.</text>
</comment>
<name>A0A9D1YGU6_9FIRM</name>
<reference evidence="1" key="1">
    <citation type="journal article" date="2021" name="PeerJ">
        <title>Extensive microbial diversity within the chicken gut microbiome revealed by metagenomics and culture.</title>
        <authorList>
            <person name="Gilroy R."/>
            <person name="Ravi A."/>
            <person name="Getino M."/>
            <person name="Pursley I."/>
            <person name="Horton D.L."/>
            <person name="Alikhan N.F."/>
            <person name="Baker D."/>
            <person name="Gharbi K."/>
            <person name="Hall N."/>
            <person name="Watson M."/>
            <person name="Adriaenssens E.M."/>
            <person name="Foster-Nyarko E."/>
            <person name="Jarju S."/>
            <person name="Secka A."/>
            <person name="Antonio M."/>
            <person name="Oren A."/>
            <person name="Chaudhuri R.R."/>
            <person name="La Ragione R."/>
            <person name="Hildebrand F."/>
            <person name="Pallen M.J."/>
        </authorList>
    </citation>
    <scope>NUCLEOTIDE SEQUENCE</scope>
    <source>
        <strain evidence="1">1282</strain>
    </source>
</reference>
<evidence type="ECO:0000313" key="1">
    <source>
        <dbReference type="EMBL" id="HIY27003.1"/>
    </source>
</evidence>